<dbReference type="AlphaFoldDB" id="A0A4P7XCF5"/>
<sequence length="206" mass="22479">MAIKGRLIGTLGVLAWLGQGCAVFDLTQEQLRQRDRVATEPPPTGTMAFHVIGAYQGRPPPGSGGDCLSITEPECQQMLLHQVEHRVDVRVGDTGHNLVLGLSAHEKTHWHLNLEPGVTLSRVILSGVYPQRISGVGAGVQLDYFVEEISGCGLEQCGATGSGFYDYRAPAQRYEQLVPLPPTSFEGHYEQGWFELEPGRAGVYPR</sequence>
<protein>
    <recommendedName>
        <fullName evidence="3">Lipoprotein</fullName>
    </recommendedName>
</protein>
<dbReference type="RefSeq" id="WP_136545807.1">
    <property type="nucleotide sequence ID" value="NZ_CP031093.1"/>
</dbReference>
<dbReference type="KEGG" id="hmi:soil367_00295"/>
<proteinExistence type="predicted"/>
<evidence type="ECO:0000313" key="2">
    <source>
        <dbReference type="Proteomes" id="UP000298049"/>
    </source>
</evidence>
<dbReference type="OrthoDB" id="5523842at2"/>
<evidence type="ECO:0000313" key="1">
    <source>
        <dbReference type="EMBL" id="QCF24519.1"/>
    </source>
</evidence>
<gene>
    <name evidence="1" type="ORF">soil367_00295</name>
</gene>
<dbReference type="Proteomes" id="UP000298049">
    <property type="component" value="Chromosome"/>
</dbReference>
<organism evidence="1 2">
    <name type="scientific">Hydrocarboniclastica marina</name>
    <dbReference type="NCBI Taxonomy" id="2259620"/>
    <lineage>
        <taxon>Bacteria</taxon>
        <taxon>Pseudomonadati</taxon>
        <taxon>Pseudomonadota</taxon>
        <taxon>Gammaproteobacteria</taxon>
        <taxon>Alteromonadales</taxon>
        <taxon>Alteromonadaceae</taxon>
        <taxon>Hydrocarboniclastica</taxon>
    </lineage>
</organism>
<keyword evidence="2" id="KW-1185">Reference proteome</keyword>
<evidence type="ECO:0008006" key="3">
    <source>
        <dbReference type="Google" id="ProtNLM"/>
    </source>
</evidence>
<dbReference type="EMBL" id="CP031093">
    <property type="protein sequence ID" value="QCF24519.1"/>
    <property type="molecule type" value="Genomic_DNA"/>
</dbReference>
<dbReference type="PROSITE" id="PS51257">
    <property type="entry name" value="PROKAR_LIPOPROTEIN"/>
    <property type="match status" value="1"/>
</dbReference>
<accession>A0A4P7XCF5</accession>
<name>A0A4P7XCF5_9ALTE</name>
<reference evidence="1 2" key="1">
    <citation type="submission" date="2018-07" db="EMBL/GenBank/DDBJ databases">
        <title>Marsedoiliclastica nanhaica gen. nov. sp. nov., a novel marine hydrocarbonoclastic bacterium isolated from an in-situ enriched hydrocarbon-degrading consortium in deep-sea sediment.</title>
        <authorList>
            <person name="Dong C."/>
            <person name="Ma T."/>
            <person name="Liu R."/>
            <person name="Shao Z."/>
        </authorList>
    </citation>
    <scope>NUCLEOTIDE SEQUENCE [LARGE SCALE GENOMIC DNA]</scope>
    <source>
        <strain evidence="2">soil36-7</strain>
    </source>
</reference>